<accession>A0ABN9C9E1</accession>
<reference evidence="1" key="1">
    <citation type="submission" date="2023-05" db="EMBL/GenBank/DDBJ databases">
        <authorList>
            <person name="Stuckert A."/>
        </authorList>
    </citation>
    <scope>NUCLEOTIDE SEQUENCE</scope>
</reference>
<protein>
    <submittedName>
        <fullName evidence="1">Uncharacterized protein</fullName>
    </submittedName>
</protein>
<name>A0ABN9C9E1_9NEOB</name>
<organism evidence="1 2">
    <name type="scientific">Staurois parvus</name>
    <dbReference type="NCBI Taxonomy" id="386267"/>
    <lineage>
        <taxon>Eukaryota</taxon>
        <taxon>Metazoa</taxon>
        <taxon>Chordata</taxon>
        <taxon>Craniata</taxon>
        <taxon>Vertebrata</taxon>
        <taxon>Euteleostomi</taxon>
        <taxon>Amphibia</taxon>
        <taxon>Batrachia</taxon>
        <taxon>Anura</taxon>
        <taxon>Neobatrachia</taxon>
        <taxon>Ranoidea</taxon>
        <taxon>Ranidae</taxon>
        <taxon>Staurois</taxon>
    </lineage>
</organism>
<keyword evidence="2" id="KW-1185">Reference proteome</keyword>
<dbReference type="EMBL" id="CATNWA010008685">
    <property type="protein sequence ID" value="CAI9556664.1"/>
    <property type="molecule type" value="Genomic_DNA"/>
</dbReference>
<dbReference type="Proteomes" id="UP001162483">
    <property type="component" value="Unassembled WGS sequence"/>
</dbReference>
<evidence type="ECO:0000313" key="2">
    <source>
        <dbReference type="Proteomes" id="UP001162483"/>
    </source>
</evidence>
<gene>
    <name evidence="1" type="ORF">SPARVUS_LOCUS4573564</name>
</gene>
<proteinExistence type="predicted"/>
<evidence type="ECO:0000313" key="1">
    <source>
        <dbReference type="EMBL" id="CAI9556664.1"/>
    </source>
</evidence>
<comment type="caution">
    <text evidence="1">The sequence shown here is derived from an EMBL/GenBank/DDBJ whole genome shotgun (WGS) entry which is preliminary data.</text>
</comment>
<sequence length="48" mass="5443">MAQNTGQQGRGWEISRGVYKSQWGSIQWFSRAQDRGQQQRMGGQQGSV</sequence>